<keyword evidence="5" id="KW-0175">Coiled coil</keyword>
<dbReference type="PANTHER" id="PTHR20544">
    <property type="entry name" value="CENTROSOMAL PROTEIN CEP135"/>
    <property type="match status" value="1"/>
</dbReference>
<feature type="region of interest" description="Disordered" evidence="6">
    <location>
        <begin position="561"/>
        <end position="580"/>
    </location>
</feature>
<comment type="similarity">
    <text evidence="4">Belongs to the CEP135/TSGA10 family.</text>
</comment>
<evidence type="ECO:0000313" key="7">
    <source>
        <dbReference type="EMBL" id="KAL1376102.1"/>
    </source>
</evidence>
<evidence type="ECO:0000256" key="1">
    <source>
        <dbReference type="ARBA" id="ARBA00004114"/>
    </source>
</evidence>
<feature type="compositionally biased region" description="Basic and acidic residues" evidence="6">
    <location>
        <begin position="665"/>
        <end position="675"/>
    </location>
</feature>
<evidence type="ECO:0000256" key="4">
    <source>
        <dbReference type="ARBA" id="ARBA00038123"/>
    </source>
</evidence>
<dbReference type="InterPro" id="IPR051877">
    <property type="entry name" value="Centriole_BasalBody_StrucProt"/>
</dbReference>
<feature type="region of interest" description="Disordered" evidence="6">
    <location>
        <begin position="461"/>
        <end position="497"/>
    </location>
</feature>
<dbReference type="SUPFAM" id="SSF57997">
    <property type="entry name" value="Tropomyosin"/>
    <property type="match status" value="1"/>
</dbReference>
<evidence type="ECO:0000256" key="6">
    <source>
        <dbReference type="SAM" id="MobiDB-lite"/>
    </source>
</evidence>
<dbReference type="GO" id="GO:0005814">
    <property type="term" value="C:centriole"/>
    <property type="evidence" value="ECO:0007669"/>
    <property type="project" value="UniProtKB-SubCell"/>
</dbReference>
<reference evidence="7 8" key="1">
    <citation type="submission" date="2024-05" db="EMBL/GenBank/DDBJ databases">
        <title>Culex pipiens pipiens assembly and annotation.</title>
        <authorList>
            <person name="Alout H."/>
            <person name="Durand T."/>
        </authorList>
    </citation>
    <scope>NUCLEOTIDE SEQUENCE [LARGE SCALE GENOMIC DNA]</scope>
    <source>
        <strain evidence="7">HA-2024</strain>
        <tissue evidence="7">Whole body</tissue>
    </source>
</reference>
<proteinExistence type="inferred from homology"/>
<feature type="region of interest" description="Disordered" evidence="6">
    <location>
        <begin position="1"/>
        <end position="39"/>
    </location>
</feature>
<keyword evidence="3" id="KW-0206">Cytoskeleton</keyword>
<evidence type="ECO:0000256" key="2">
    <source>
        <dbReference type="ARBA" id="ARBA00022490"/>
    </source>
</evidence>
<evidence type="ECO:0000256" key="3">
    <source>
        <dbReference type="ARBA" id="ARBA00023212"/>
    </source>
</evidence>
<comment type="subcellular location">
    <subcellularLocation>
        <location evidence="1">Cytoplasm</location>
        <location evidence="1">Cytoskeleton</location>
        <location evidence="1">Microtubule organizing center</location>
        <location evidence="1">Centrosome</location>
        <location evidence="1">Centriole</location>
    </subcellularLocation>
</comment>
<evidence type="ECO:0000256" key="5">
    <source>
        <dbReference type="SAM" id="Coils"/>
    </source>
</evidence>
<organism evidence="7 8">
    <name type="scientific">Culex pipiens pipiens</name>
    <name type="common">Northern house mosquito</name>
    <dbReference type="NCBI Taxonomy" id="38569"/>
    <lineage>
        <taxon>Eukaryota</taxon>
        <taxon>Metazoa</taxon>
        <taxon>Ecdysozoa</taxon>
        <taxon>Arthropoda</taxon>
        <taxon>Hexapoda</taxon>
        <taxon>Insecta</taxon>
        <taxon>Pterygota</taxon>
        <taxon>Neoptera</taxon>
        <taxon>Endopterygota</taxon>
        <taxon>Diptera</taxon>
        <taxon>Nematocera</taxon>
        <taxon>Culicoidea</taxon>
        <taxon>Culicidae</taxon>
        <taxon>Culicinae</taxon>
        <taxon>Culicini</taxon>
        <taxon>Culex</taxon>
        <taxon>Culex</taxon>
    </lineage>
</organism>
<sequence length="685" mass="76635">MKHKGHWATTAGTARGFRNASTDNIQKESTLRSVSTETDTLRKQVATLKRSHDNAVAENGRLSNDLGDVGSELTLTKRKLADCQQEVERMKSQLREYVQEIQRAEELLCVKEREREEMLEHYKSLSEGVNMLEVSNQTLEVESAEAKKLLQEAEGRINGLQEQVGLRQSEIKTYERQINELSANIVALESEVDCLKEENQHLREDLEATKDLCNKLDLQKDKLNEELNEHSSIREQLNRENATLKRQLTLATTGDKAAVDGLQELLAASRSEVEQQRIVTSQLNQEVKSLKEQVSDLSRKLEQERDRATRSEATANEYSVQLQELRRMITDDRFAQVQSREEDDYNRIKSYLNAVQKSFSTLSSAVSVVSSRFDPQVSESPQVNSCHSEKGELDIQVSEKSDASYPRWMLDASGKTYTESETGRLMSQYLATSDDQNQLVPIPSSDIEVLLDRNQIVLSDERSGCDRNTQIDSAADDDEKPQKPKTGGGGSKIDERGSTVVIYKNALGERLIVAEGGGQHQNRPPTPAHDESDYKTAAAWDSSESSVCSSILVIDDMRQSSVPIRTPGGRAASNDSNEPRKWREIFEHQLSPRGTNDDGRKRTINYELSRDGASDATTTAIVTQRIRASLNDDDDGGGGRRDGMKPALVLKCDPKTYVLNLKIKVPRDSDGKKQEQQSGNSGSKK</sequence>
<dbReference type="Proteomes" id="UP001562425">
    <property type="component" value="Unassembled WGS sequence"/>
</dbReference>
<dbReference type="EMBL" id="JBEHCU010011926">
    <property type="protein sequence ID" value="KAL1376102.1"/>
    <property type="molecule type" value="Genomic_DNA"/>
</dbReference>
<comment type="caution">
    <text evidence="7">The sequence shown here is derived from an EMBL/GenBank/DDBJ whole genome shotgun (WGS) entry which is preliminary data.</text>
</comment>
<keyword evidence="8" id="KW-1185">Reference proteome</keyword>
<accession>A0ABD1CI72</accession>
<protein>
    <submittedName>
        <fullName evidence="7">Uncharacterized protein</fullName>
    </submittedName>
</protein>
<feature type="compositionally biased region" description="Polar residues" evidence="6">
    <location>
        <begin position="676"/>
        <end position="685"/>
    </location>
</feature>
<feature type="coiled-coil region" evidence="5">
    <location>
        <begin position="273"/>
        <end position="314"/>
    </location>
</feature>
<feature type="coiled-coil region" evidence="5">
    <location>
        <begin position="73"/>
        <end position="107"/>
    </location>
</feature>
<gene>
    <name evidence="7" type="ORF">pipiens_004512</name>
</gene>
<feature type="coiled-coil region" evidence="5">
    <location>
        <begin position="132"/>
        <end position="247"/>
    </location>
</feature>
<dbReference type="PANTHER" id="PTHR20544:SF0">
    <property type="entry name" value="NUCLEOPROTEIN TPR_MLP1 DOMAIN-CONTAINING PROTEIN"/>
    <property type="match status" value="1"/>
</dbReference>
<evidence type="ECO:0000313" key="8">
    <source>
        <dbReference type="Proteomes" id="UP001562425"/>
    </source>
</evidence>
<dbReference type="AlphaFoldDB" id="A0ABD1CI72"/>
<keyword evidence="2" id="KW-0963">Cytoplasm</keyword>
<feature type="region of interest" description="Disordered" evidence="6">
    <location>
        <begin position="663"/>
        <end position="685"/>
    </location>
</feature>
<name>A0ABD1CI72_CULPP</name>